<organism evidence="9 10">
    <name type="scientific">Ammonicoccus fulvus</name>
    <dbReference type="NCBI Taxonomy" id="3138240"/>
    <lineage>
        <taxon>Bacteria</taxon>
        <taxon>Bacillati</taxon>
        <taxon>Actinomycetota</taxon>
        <taxon>Actinomycetes</taxon>
        <taxon>Propionibacteriales</taxon>
        <taxon>Propionibacteriaceae</taxon>
        <taxon>Ammonicoccus</taxon>
    </lineage>
</organism>
<dbReference type="Proteomes" id="UP001442841">
    <property type="component" value="Chromosome"/>
</dbReference>
<evidence type="ECO:0000256" key="7">
    <source>
        <dbReference type="ARBA" id="ARBA00023235"/>
    </source>
</evidence>
<dbReference type="InterPro" id="IPR001250">
    <property type="entry name" value="Man6P_Isoase-1"/>
</dbReference>
<protein>
    <recommendedName>
        <fullName evidence="4">mannose-6-phosphate isomerase</fullName>
        <ecNumber evidence="4">5.3.1.8</ecNumber>
    </recommendedName>
</protein>
<dbReference type="Gene3D" id="2.60.120.10">
    <property type="entry name" value="Jelly Rolls"/>
    <property type="match status" value="2"/>
</dbReference>
<dbReference type="InterPro" id="IPR014710">
    <property type="entry name" value="RmlC-like_jellyroll"/>
</dbReference>
<evidence type="ECO:0000313" key="9">
    <source>
        <dbReference type="EMBL" id="XAN06775.1"/>
    </source>
</evidence>
<keyword evidence="10" id="KW-1185">Reference proteome</keyword>
<keyword evidence="6" id="KW-0862">Zinc</keyword>
<feature type="domain" description="Phosphomannose isomerase type I catalytic" evidence="8">
    <location>
        <begin position="3"/>
        <end position="144"/>
    </location>
</feature>
<comment type="catalytic activity">
    <reaction evidence="1">
        <text>D-mannose 6-phosphate = D-fructose 6-phosphate</text>
        <dbReference type="Rhea" id="RHEA:12356"/>
        <dbReference type="ChEBI" id="CHEBI:58735"/>
        <dbReference type="ChEBI" id="CHEBI:61527"/>
        <dbReference type="EC" id="5.3.1.8"/>
    </reaction>
</comment>
<accession>A0ABZ3FPS2</accession>
<dbReference type="PANTHER" id="PTHR10309">
    <property type="entry name" value="MANNOSE-6-PHOSPHATE ISOMERASE"/>
    <property type="match status" value="1"/>
</dbReference>
<gene>
    <name evidence="9" type="primary">manA</name>
    <name evidence="9" type="ORF">AADG42_05445</name>
</gene>
<dbReference type="InterPro" id="IPR046457">
    <property type="entry name" value="PMI_typeI_cat"/>
</dbReference>
<dbReference type="PANTHER" id="PTHR10309:SF0">
    <property type="entry name" value="MANNOSE-6-PHOSPHATE ISOMERASE"/>
    <property type="match status" value="1"/>
</dbReference>
<evidence type="ECO:0000256" key="1">
    <source>
        <dbReference type="ARBA" id="ARBA00000757"/>
    </source>
</evidence>
<dbReference type="NCBIfam" id="TIGR00218">
    <property type="entry name" value="manA"/>
    <property type="match status" value="1"/>
</dbReference>
<dbReference type="EC" id="5.3.1.8" evidence="4"/>
<evidence type="ECO:0000256" key="4">
    <source>
        <dbReference type="ARBA" id="ARBA00011956"/>
    </source>
</evidence>
<comment type="cofactor">
    <cofactor evidence="2">
        <name>Zn(2+)</name>
        <dbReference type="ChEBI" id="CHEBI:29105"/>
    </cofactor>
</comment>
<keyword evidence="5" id="KW-0479">Metal-binding</keyword>
<proteinExistence type="inferred from homology"/>
<dbReference type="PIRSF" id="PIRSF001480">
    <property type="entry name" value="Mannose-6-phosphate_isomerase"/>
    <property type="match status" value="1"/>
</dbReference>
<dbReference type="InterPro" id="IPR016305">
    <property type="entry name" value="Mannose-6-P_Isomerase"/>
</dbReference>
<evidence type="ECO:0000256" key="5">
    <source>
        <dbReference type="ARBA" id="ARBA00022723"/>
    </source>
</evidence>
<evidence type="ECO:0000256" key="2">
    <source>
        <dbReference type="ARBA" id="ARBA00001947"/>
    </source>
</evidence>
<dbReference type="SUPFAM" id="SSF51182">
    <property type="entry name" value="RmlC-like cupins"/>
    <property type="match status" value="1"/>
</dbReference>
<evidence type="ECO:0000256" key="3">
    <source>
        <dbReference type="ARBA" id="ARBA00010772"/>
    </source>
</evidence>
<evidence type="ECO:0000256" key="6">
    <source>
        <dbReference type="ARBA" id="ARBA00022833"/>
    </source>
</evidence>
<evidence type="ECO:0000313" key="10">
    <source>
        <dbReference type="Proteomes" id="UP001442841"/>
    </source>
</evidence>
<dbReference type="RefSeq" id="WP_425308205.1">
    <property type="nucleotide sequence ID" value="NZ_CP154795.1"/>
</dbReference>
<dbReference type="PRINTS" id="PR00714">
    <property type="entry name" value="MAN6PISMRASE"/>
</dbReference>
<name>A0ABZ3FPS2_9ACTN</name>
<keyword evidence="7 9" id="KW-0413">Isomerase</keyword>
<dbReference type="GO" id="GO:0004476">
    <property type="term" value="F:mannose-6-phosphate isomerase activity"/>
    <property type="evidence" value="ECO:0007669"/>
    <property type="project" value="UniProtKB-EC"/>
</dbReference>
<dbReference type="Gene3D" id="1.10.441.10">
    <property type="entry name" value="Phosphomannose Isomerase, domain 2"/>
    <property type="match status" value="1"/>
</dbReference>
<sequence length="392" mass="41866">MQILTGTVQDYAWGSTDGIPAVLGTEPTGAPQAEYWLGAHPKAPSTLPDGTTLDVLLAEHPEQIGEAVATRFGTRLPFLVKILSARQALSLQAHPSRAQAIEGYARENEARIALDAPDRNYRDDWPKPEAMIALTEFHGLCGFRDPAESQKLFRQLGIPAIDDLVQPLADLDGIARVFLEVLALADFAQDLVAEVVSAAREHAGEDSDFGRFCTTAVELDADYPGDAGIIAALLLNRIRLEPGDAFFMPAGNMHAYLRGTGIEIMSNSDNVLRGGLTPKHIDVDELAQVLDFAPGFPGLITPVEVSPGVRHYPTEAPEFAVFDVRDAVDQPLPADSSARILLVTEGRADLTDAAGATLAVERGQAAFLAAGERVRVTSSGWAFLSSAGIPVV</sequence>
<evidence type="ECO:0000259" key="8">
    <source>
        <dbReference type="Pfam" id="PF20511"/>
    </source>
</evidence>
<dbReference type="CDD" id="cd07011">
    <property type="entry name" value="cupin_PMI_type_I_N"/>
    <property type="match status" value="1"/>
</dbReference>
<dbReference type="InterPro" id="IPR011051">
    <property type="entry name" value="RmlC_Cupin_sf"/>
</dbReference>
<reference evidence="9 10" key="1">
    <citation type="submission" date="2024-04" db="EMBL/GenBank/DDBJ databases">
        <title>Isolation of an actinomycete strain from pig manure.</title>
        <authorList>
            <person name="Gong T."/>
            <person name="Yu Z."/>
            <person name="An M."/>
            <person name="Wei C."/>
            <person name="Yang W."/>
            <person name="Liu L."/>
        </authorList>
    </citation>
    <scope>NUCLEOTIDE SEQUENCE [LARGE SCALE GENOMIC DNA]</scope>
    <source>
        <strain evidence="9 10">ZF39</strain>
    </source>
</reference>
<dbReference type="EMBL" id="CP154795">
    <property type="protein sequence ID" value="XAN06775.1"/>
    <property type="molecule type" value="Genomic_DNA"/>
</dbReference>
<comment type="similarity">
    <text evidence="3">Belongs to the mannose-6-phosphate isomerase type 1 family.</text>
</comment>
<dbReference type="Pfam" id="PF20511">
    <property type="entry name" value="PMI_typeI_cat"/>
    <property type="match status" value="1"/>
</dbReference>